<protein>
    <submittedName>
        <fullName evidence="3">Uncharacterized protein</fullName>
    </submittedName>
</protein>
<sequence>MSDDLRQRYAEALAAKFTEPVYRCDRDGENERVEKPEPADRIGQTPYVMVTAGDGCRSFWTPSCAELAEVVAAVRDEEMERLREAEATIARVRQLADVYELNAETATRASARNWFDLVAGELRDALDPPPDLLDEEETGRHDQP</sequence>
<reference evidence="3 4" key="1">
    <citation type="submission" date="2016-10" db="EMBL/GenBank/DDBJ databases">
        <authorList>
            <person name="de Groot N.N."/>
        </authorList>
    </citation>
    <scope>NUCLEOTIDE SEQUENCE [LARGE SCALE GENOMIC DNA]</scope>
    <source>
        <strain evidence="3 4">CGMCC 4.5598</strain>
    </source>
</reference>
<dbReference type="OrthoDB" id="10016356at2"/>
<dbReference type="AlphaFoldDB" id="A0A1I0EXD5"/>
<dbReference type="EMBL" id="FOHX01000003">
    <property type="protein sequence ID" value="SET50178.1"/>
    <property type="molecule type" value="Genomic_DNA"/>
</dbReference>
<gene>
    <name evidence="3" type="ORF">SAMN05421811_103243</name>
</gene>
<evidence type="ECO:0000256" key="2">
    <source>
        <dbReference type="SAM" id="MobiDB-lite"/>
    </source>
</evidence>
<accession>A0A1I0EXD5</accession>
<proteinExistence type="predicted"/>
<dbReference type="STRING" id="568860.SAMN05421811_103243"/>
<evidence type="ECO:0000256" key="1">
    <source>
        <dbReference type="SAM" id="Coils"/>
    </source>
</evidence>
<organism evidence="3 4">
    <name type="scientific">Nonomuraea wenchangensis</name>
    <dbReference type="NCBI Taxonomy" id="568860"/>
    <lineage>
        <taxon>Bacteria</taxon>
        <taxon>Bacillati</taxon>
        <taxon>Actinomycetota</taxon>
        <taxon>Actinomycetes</taxon>
        <taxon>Streptosporangiales</taxon>
        <taxon>Streptosporangiaceae</taxon>
        <taxon>Nonomuraea</taxon>
    </lineage>
</organism>
<feature type="region of interest" description="Disordered" evidence="2">
    <location>
        <begin position="125"/>
        <end position="144"/>
    </location>
</feature>
<name>A0A1I0EXD5_9ACTN</name>
<keyword evidence="4" id="KW-1185">Reference proteome</keyword>
<dbReference type="RefSeq" id="WP_091079481.1">
    <property type="nucleotide sequence ID" value="NZ_FOHX01000003.1"/>
</dbReference>
<evidence type="ECO:0000313" key="3">
    <source>
        <dbReference type="EMBL" id="SET50178.1"/>
    </source>
</evidence>
<feature type="coiled-coil region" evidence="1">
    <location>
        <begin position="75"/>
        <end position="102"/>
    </location>
</feature>
<dbReference type="Proteomes" id="UP000199361">
    <property type="component" value="Unassembled WGS sequence"/>
</dbReference>
<keyword evidence="1" id="KW-0175">Coiled coil</keyword>
<evidence type="ECO:0000313" key="4">
    <source>
        <dbReference type="Proteomes" id="UP000199361"/>
    </source>
</evidence>